<dbReference type="EnsemblMetazoa" id="XM_011405281.2">
    <property type="protein sequence ID" value="XP_011403583.1"/>
    <property type="gene ID" value="LOC100635227"/>
</dbReference>
<organism evidence="3">
    <name type="scientific">Amphimedon queenslandica</name>
    <name type="common">Sponge</name>
    <dbReference type="NCBI Taxonomy" id="400682"/>
    <lineage>
        <taxon>Eukaryota</taxon>
        <taxon>Metazoa</taxon>
        <taxon>Porifera</taxon>
        <taxon>Demospongiae</taxon>
        <taxon>Heteroscleromorpha</taxon>
        <taxon>Haplosclerida</taxon>
        <taxon>Niphatidae</taxon>
        <taxon>Amphimedon</taxon>
    </lineage>
</organism>
<evidence type="ECO:0000313" key="3">
    <source>
        <dbReference type="EnsemblMetazoa" id="Aqu2.1.33414_001"/>
    </source>
</evidence>
<dbReference type="SUPFAM" id="SSF51735">
    <property type="entry name" value="NAD(P)-binding Rossmann-fold domains"/>
    <property type="match status" value="1"/>
</dbReference>
<dbReference type="OrthoDB" id="47007at2759"/>
<protein>
    <submittedName>
        <fullName evidence="3">Uncharacterized protein</fullName>
    </submittedName>
</protein>
<dbReference type="InterPro" id="IPR036291">
    <property type="entry name" value="NAD(P)-bd_dom_sf"/>
</dbReference>
<proteinExistence type="inferred from homology"/>
<evidence type="ECO:0000256" key="2">
    <source>
        <dbReference type="ARBA" id="ARBA00023002"/>
    </source>
</evidence>
<dbReference type="EnsemblMetazoa" id="Aqu2.1.33414_001">
    <property type="protein sequence ID" value="Aqu2.1.33414_001"/>
    <property type="gene ID" value="Aqu2.1.33414"/>
</dbReference>
<dbReference type="AlphaFoldDB" id="A0A1X7V0U0"/>
<dbReference type="CDD" id="cd05233">
    <property type="entry name" value="SDR_c"/>
    <property type="match status" value="1"/>
</dbReference>
<keyword evidence="2" id="KW-0560">Oxidoreductase</keyword>
<keyword evidence="4" id="KW-1185">Reference proteome</keyword>
<reference evidence="4" key="1">
    <citation type="journal article" date="2010" name="Nature">
        <title>The Amphimedon queenslandica genome and the evolution of animal complexity.</title>
        <authorList>
            <person name="Srivastava M."/>
            <person name="Simakov O."/>
            <person name="Chapman J."/>
            <person name="Fahey B."/>
            <person name="Gauthier M.E."/>
            <person name="Mitros T."/>
            <person name="Richards G.S."/>
            <person name="Conaco C."/>
            <person name="Dacre M."/>
            <person name="Hellsten U."/>
            <person name="Larroux C."/>
            <person name="Putnam N.H."/>
            <person name="Stanke M."/>
            <person name="Adamska M."/>
            <person name="Darling A."/>
            <person name="Degnan S.M."/>
            <person name="Oakley T.H."/>
            <person name="Plachetzki D.C."/>
            <person name="Zhai Y."/>
            <person name="Adamski M."/>
            <person name="Calcino A."/>
            <person name="Cummins S.F."/>
            <person name="Goodstein D.M."/>
            <person name="Harris C."/>
            <person name="Jackson D.J."/>
            <person name="Leys S.P."/>
            <person name="Shu S."/>
            <person name="Woodcroft B.J."/>
            <person name="Vervoort M."/>
            <person name="Kosik K.S."/>
            <person name="Manning G."/>
            <person name="Degnan B.M."/>
            <person name="Rokhsar D.S."/>
        </authorList>
    </citation>
    <scope>NUCLEOTIDE SEQUENCE [LARGE SCALE GENOMIC DNA]</scope>
</reference>
<dbReference type="OMA" id="VNNVGHW"/>
<dbReference type="eggNOG" id="KOG0725">
    <property type="taxonomic scope" value="Eukaryota"/>
</dbReference>
<gene>
    <name evidence="3" type="primary">100635227</name>
</gene>
<sequence length="275" mass="29785">MSALAVARQRFLNKFAIVTGGASGIGKATVERLVEEGATVGVFDINKEAGEALANTSPNIHYYSVDVSESEACIQGVSSFIEKNNNNPLNYLVNGAVYFGSKGLEAKRQDWDKSFAVNVIGYANMLQAVYPHMIRIPGPHGKAVVNIASISAHRVQPTRWTYAATKGAITQMTRCMALDISKENVRVNSVSPAWVWSPEVSKAAGGDREKWEKIWGPYHMPRRFAETSEIASAICFLLSDDASYVTATDLPVEGGYMSMGPEGLGEDSSFAGTDY</sequence>
<dbReference type="InParanoid" id="A0A1X7V0U0"/>
<dbReference type="Proteomes" id="UP000007879">
    <property type="component" value="Unassembled WGS sequence"/>
</dbReference>
<dbReference type="GO" id="GO:0016491">
    <property type="term" value="F:oxidoreductase activity"/>
    <property type="evidence" value="ECO:0007669"/>
    <property type="project" value="UniProtKB-KW"/>
</dbReference>
<name>A0A1X7V0U0_AMPQE</name>
<dbReference type="InterPro" id="IPR002347">
    <property type="entry name" value="SDR_fam"/>
</dbReference>
<reference evidence="3" key="2">
    <citation type="submission" date="2017-05" db="UniProtKB">
        <authorList>
            <consortium name="EnsemblMetazoa"/>
        </authorList>
    </citation>
    <scope>IDENTIFICATION</scope>
</reference>
<dbReference type="PANTHER" id="PTHR24321">
    <property type="entry name" value="DEHYDROGENASES, SHORT CHAIN"/>
    <property type="match status" value="1"/>
</dbReference>
<dbReference type="PANTHER" id="PTHR24321:SF8">
    <property type="entry name" value="ESTRADIOL 17-BETA-DEHYDROGENASE 8-RELATED"/>
    <property type="match status" value="1"/>
</dbReference>
<dbReference type="PRINTS" id="PR00080">
    <property type="entry name" value="SDRFAMILY"/>
</dbReference>
<dbReference type="KEGG" id="aqu:100635227"/>
<accession>A0A1X7V0U0</accession>
<dbReference type="PRINTS" id="PR00081">
    <property type="entry name" value="GDHRDH"/>
</dbReference>
<dbReference type="PROSITE" id="PS00061">
    <property type="entry name" value="ADH_SHORT"/>
    <property type="match status" value="1"/>
</dbReference>
<dbReference type="STRING" id="400682.A0A1X7V0U0"/>
<dbReference type="InterPro" id="IPR020904">
    <property type="entry name" value="Sc_DH/Rdtase_CS"/>
</dbReference>
<evidence type="ECO:0000256" key="1">
    <source>
        <dbReference type="ARBA" id="ARBA00006484"/>
    </source>
</evidence>
<dbReference type="FunFam" id="3.40.50.720:FF:000084">
    <property type="entry name" value="Short-chain dehydrogenase reductase"/>
    <property type="match status" value="1"/>
</dbReference>
<comment type="similarity">
    <text evidence="1">Belongs to the short-chain dehydrogenases/reductases (SDR) family.</text>
</comment>
<dbReference type="Pfam" id="PF13561">
    <property type="entry name" value="adh_short_C2"/>
    <property type="match status" value="1"/>
</dbReference>
<evidence type="ECO:0000313" key="4">
    <source>
        <dbReference type="Proteomes" id="UP000007879"/>
    </source>
</evidence>
<dbReference type="Gene3D" id="3.40.50.720">
    <property type="entry name" value="NAD(P)-binding Rossmann-like Domain"/>
    <property type="match status" value="1"/>
</dbReference>